<dbReference type="Proteomes" id="UP000663870">
    <property type="component" value="Unassembled WGS sequence"/>
</dbReference>
<feature type="transmembrane region" description="Helical" evidence="2">
    <location>
        <begin position="436"/>
        <end position="454"/>
    </location>
</feature>
<evidence type="ECO:0000256" key="2">
    <source>
        <dbReference type="SAM" id="Phobius"/>
    </source>
</evidence>
<dbReference type="AlphaFoldDB" id="A0A815K798"/>
<protein>
    <submittedName>
        <fullName evidence="3">Uncharacterized protein</fullName>
    </submittedName>
</protein>
<feature type="transmembrane region" description="Helical" evidence="2">
    <location>
        <begin position="116"/>
        <end position="136"/>
    </location>
</feature>
<proteinExistence type="inferred from homology"/>
<evidence type="ECO:0000313" key="4">
    <source>
        <dbReference type="EMBL" id="CAF1620740.1"/>
    </source>
</evidence>
<evidence type="ECO:0000313" key="6">
    <source>
        <dbReference type="Proteomes" id="UP000663870"/>
    </source>
</evidence>
<dbReference type="NCBIfam" id="TIGR00967">
    <property type="entry name" value="3a0501s007"/>
    <property type="match status" value="1"/>
</dbReference>
<dbReference type="GO" id="GO:0015031">
    <property type="term" value="P:protein transport"/>
    <property type="evidence" value="ECO:0007669"/>
    <property type="project" value="InterPro"/>
</dbReference>
<dbReference type="PANTHER" id="PTHR10906">
    <property type="entry name" value="SECY/SEC61-ALPHA FAMILY MEMBER"/>
    <property type="match status" value="1"/>
</dbReference>
<feature type="transmembrane region" description="Helical" evidence="2">
    <location>
        <begin position="142"/>
        <end position="164"/>
    </location>
</feature>
<reference evidence="3" key="1">
    <citation type="submission" date="2021-02" db="EMBL/GenBank/DDBJ databases">
        <authorList>
            <person name="Nowell W R."/>
        </authorList>
    </citation>
    <scope>NUCLEOTIDE SEQUENCE</scope>
</reference>
<keyword evidence="2" id="KW-0812">Transmembrane</keyword>
<feature type="transmembrane region" description="Helical" evidence="2">
    <location>
        <begin position="74"/>
        <end position="95"/>
    </location>
</feature>
<evidence type="ECO:0000313" key="3">
    <source>
        <dbReference type="EMBL" id="CAF1392071.1"/>
    </source>
</evidence>
<comment type="caution">
    <text evidence="3">The sequence shown here is derived from an EMBL/GenBank/DDBJ whole genome shotgun (WGS) entry which is preliminary data.</text>
</comment>
<evidence type="ECO:0000256" key="1">
    <source>
        <dbReference type="RuleBase" id="RU004349"/>
    </source>
</evidence>
<evidence type="ECO:0000313" key="5">
    <source>
        <dbReference type="Proteomes" id="UP000663854"/>
    </source>
</evidence>
<dbReference type="InterPro" id="IPR023201">
    <property type="entry name" value="SecY_dom_sf"/>
</dbReference>
<dbReference type="EMBL" id="CAJNOH010005210">
    <property type="protein sequence ID" value="CAF1392071.1"/>
    <property type="molecule type" value="Genomic_DNA"/>
</dbReference>
<dbReference type="InterPro" id="IPR002208">
    <property type="entry name" value="SecY/SEC61-alpha"/>
</dbReference>
<dbReference type="PIRSF" id="PIRSF004557">
    <property type="entry name" value="SecY"/>
    <property type="match status" value="1"/>
</dbReference>
<feature type="transmembrane region" description="Helical" evidence="2">
    <location>
        <begin position="32"/>
        <end position="54"/>
    </location>
</feature>
<accession>A0A815K798</accession>
<gene>
    <name evidence="4" type="ORF">JXQ802_LOCUS50559</name>
    <name evidence="3" type="ORF">PYM288_LOCUS34385</name>
</gene>
<feature type="transmembrane region" description="Helical" evidence="2">
    <location>
        <begin position="241"/>
        <end position="262"/>
    </location>
</feature>
<dbReference type="SUPFAM" id="SSF103491">
    <property type="entry name" value="Preprotein translocase SecY subunit"/>
    <property type="match status" value="1"/>
</dbReference>
<keyword evidence="6" id="KW-1185">Reference proteome</keyword>
<dbReference type="EMBL" id="CAJNOL010006693">
    <property type="protein sequence ID" value="CAF1620740.1"/>
    <property type="molecule type" value="Genomic_DNA"/>
</dbReference>
<dbReference type="GO" id="GO:0016020">
    <property type="term" value="C:membrane"/>
    <property type="evidence" value="ECO:0007669"/>
    <property type="project" value="InterPro"/>
</dbReference>
<dbReference type="Proteomes" id="UP000663854">
    <property type="component" value="Unassembled WGS sequence"/>
</dbReference>
<comment type="similarity">
    <text evidence="1">Belongs to the SecY/SEC61-alpha family.</text>
</comment>
<sequence>MGIRFLEFVESFDQLILVIQRPDRKIQFRDKILCTAVVLVILSSYGKMPLFGILSSTATDPFARTRVFYASNPATLMELGIALTAFLPIVTSGRIMQSLAAARIIEVGDTPKDRALFNNAQNLFAMFIAIGQAILYGNPLEIGNVTCLLIIIQLFVANLILILFHELLEKGYGLGSGIPLFIAANTCETIVWKAFSPVTINTKNGAEVEGAIIAFFDLSIAGNSIRDALYEVFFRQNLPNLMNLLSTVLVFAVAIYFQNFRVDLPIKSARYRGQSSTFPIKLFYTSYMPLELQSTLVLNLFFVTQILSRKFSGNFIVDLLGVWTDNDHQRSNPIGGLCYSLSPPESFRAMLLDPIHGTLYITFMLGSCAFFSKIWADISGSSPRDVAKQLKEQQMVMHSHREISMIHALGRYIPTAASFGGLCVGALSILADLLGVIGSGFSILLVTTVIYQYFEIFVKEQNE</sequence>
<keyword evidence="2" id="KW-1133">Transmembrane helix</keyword>
<keyword evidence="2" id="KW-0472">Membrane</keyword>
<organism evidence="3 5">
    <name type="scientific">Rotaria sordida</name>
    <dbReference type="NCBI Taxonomy" id="392033"/>
    <lineage>
        <taxon>Eukaryota</taxon>
        <taxon>Metazoa</taxon>
        <taxon>Spiralia</taxon>
        <taxon>Gnathifera</taxon>
        <taxon>Rotifera</taxon>
        <taxon>Eurotatoria</taxon>
        <taxon>Bdelloidea</taxon>
        <taxon>Philodinida</taxon>
        <taxon>Philodinidae</taxon>
        <taxon>Rotaria</taxon>
    </lineage>
</organism>
<name>A0A815K798_9BILA</name>
<dbReference type="Pfam" id="PF00344">
    <property type="entry name" value="SecY"/>
    <property type="match status" value="1"/>
</dbReference>
<dbReference type="Gene3D" id="1.10.3370.10">
    <property type="entry name" value="SecY subunit domain"/>
    <property type="match status" value="1"/>
</dbReference>
<feature type="transmembrane region" description="Helical" evidence="2">
    <location>
        <begin position="409"/>
        <end position="430"/>
    </location>
</feature>